<dbReference type="Pfam" id="PF19379">
    <property type="entry name" value="DUF5954"/>
    <property type="match status" value="1"/>
</dbReference>
<protein>
    <recommendedName>
        <fullName evidence="4">Aromatic ring-opening dioxygenase LigA</fullName>
    </recommendedName>
</protein>
<evidence type="ECO:0000313" key="3">
    <source>
        <dbReference type="Proteomes" id="UP001501371"/>
    </source>
</evidence>
<reference evidence="2 3" key="1">
    <citation type="journal article" date="2019" name="Int. J. Syst. Evol. Microbiol.">
        <title>The Global Catalogue of Microorganisms (GCM) 10K type strain sequencing project: providing services to taxonomists for standard genome sequencing and annotation.</title>
        <authorList>
            <consortium name="The Broad Institute Genomics Platform"/>
            <consortium name="The Broad Institute Genome Sequencing Center for Infectious Disease"/>
            <person name="Wu L."/>
            <person name="Ma J."/>
        </authorList>
    </citation>
    <scope>NUCLEOTIDE SEQUENCE [LARGE SCALE GENOMIC DNA]</scope>
    <source>
        <strain evidence="2 3">JCM 12696</strain>
    </source>
</reference>
<name>A0ABN1UYR3_9ACTN</name>
<organism evidence="2 3">
    <name type="scientific">Streptomyces hebeiensis</name>
    <dbReference type="NCBI Taxonomy" id="229486"/>
    <lineage>
        <taxon>Bacteria</taxon>
        <taxon>Bacillati</taxon>
        <taxon>Actinomycetota</taxon>
        <taxon>Actinomycetes</taxon>
        <taxon>Kitasatosporales</taxon>
        <taxon>Streptomycetaceae</taxon>
        <taxon>Streptomyces</taxon>
    </lineage>
</organism>
<dbReference type="InterPro" id="IPR045998">
    <property type="entry name" value="DUF5954"/>
</dbReference>
<sequence>MVNDWKRQLDALHAGLVRRDDPAAWVTEADAVDASLRYPHIALRGPVFGVAVRDPAAGPEWRLLKRVSDGMPQQARDSLNSYLWFKAKDDTEDPGARRELLAAVSVLEREPVDELEVLGVRYRVARGEEFARSGDDGLEPPRPTDVEPVGASWSVRRDVPSPDEGFVLDAGREDGLIAGAMKLALRDFAYTGPRFPAKVRAESVRATRTHPHVVLLPVGFGVAERNEHGWRPRGALMPTPHDARRMLYDAMTETWPLVHEFSEDEKAAYAKAAKRFRAAGRADEARVGDTLYRICRIERMVRLGPDGPEPPRPSDHDEYGPMKMHPTMDADGTIHYS</sequence>
<keyword evidence="3" id="KW-1185">Reference proteome</keyword>
<evidence type="ECO:0000256" key="1">
    <source>
        <dbReference type="SAM" id="MobiDB-lite"/>
    </source>
</evidence>
<evidence type="ECO:0000313" key="2">
    <source>
        <dbReference type="EMBL" id="GAA1175592.1"/>
    </source>
</evidence>
<dbReference type="EMBL" id="BAAAKV010000030">
    <property type="protein sequence ID" value="GAA1175592.1"/>
    <property type="molecule type" value="Genomic_DNA"/>
</dbReference>
<evidence type="ECO:0008006" key="4">
    <source>
        <dbReference type="Google" id="ProtNLM"/>
    </source>
</evidence>
<accession>A0ABN1UYR3</accession>
<gene>
    <name evidence="2" type="ORF">GCM10009654_35980</name>
</gene>
<feature type="region of interest" description="Disordered" evidence="1">
    <location>
        <begin position="303"/>
        <end position="337"/>
    </location>
</feature>
<dbReference type="Proteomes" id="UP001501371">
    <property type="component" value="Unassembled WGS sequence"/>
</dbReference>
<comment type="caution">
    <text evidence="2">The sequence shown here is derived from an EMBL/GenBank/DDBJ whole genome shotgun (WGS) entry which is preliminary data.</text>
</comment>
<dbReference type="RefSeq" id="WP_344277349.1">
    <property type="nucleotide sequence ID" value="NZ_BAAAKV010000030.1"/>
</dbReference>
<proteinExistence type="predicted"/>